<dbReference type="RefSeq" id="WP_216480412.1">
    <property type="nucleotide sequence ID" value="NZ_JAHLQJ010000018.1"/>
</dbReference>
<evidence type="ECO:0000259" key="2">
    <source>
        <dbReference type="Pfam" id="PF07833"/>
    </source>
</evidence>
<comment type="caution">
    <text evidence="3">The sequence shown here is derived from an EMBL/GenBank/DDBJ whole genome shotgun (WGS) entry which is preliminary data.</text>
</comment>
<keyword evidence="4" id="KW-1185">Reference proteome</keyword>
<feature type="chain" id="PRO_5047291245" evidence="1">
    <location>
        <begin position="23"/>
        <end position="171"/>
    </location>
</feature>
<feature type="signal peptide" evidence="1">
    <location>
        <begin position="1"/>
        <end position="22"/>
    </location>
</feature>
<gene>
    <name evidence="3" type="ORF">KQJ23_18505</name>
</gene>
<evidence type="ECO:0000256" key="1">
    <source>
        <dbReference type="SAM" id="SignalP"/>
    </source>
</evidence>
<dbReference type="Proteomes" id="UP000743001">
    <property type="component" value="Unassembled WGS sequence"/>
</dbReference>
<dbReference type="EMBL" id="JAHLQJ010000018">
    <property type="protein sequence ID" value="MBU5673829.1"/>
    <property type="molecule type" value="Genomic_DNA"/>
</dbReference>
<sequence>MKKIILSLAACVLLGTATVAAAAPVATSVKASIRYFSFIVNGQPKLSADTLVHNGFTYVPIREAANLFNYDTKYDGATKSISFESRKEWITLTELIAANSTLSVSKQENAPDIYEIHERSQLAFKINVTSLKDGDNSTTADNKSNVIAIKKDLGSLFLNKKDVLEAGYKIE</sequence>
<dbReference type="Pfam" id="PF07833">
    <property type="entry name" value="Cu_amine_oxidN1"/>
    <property type="match status" value="1"/>
</dbReference>
<accession>A0ABS6FUN9</accession>
<organism evidence="3 4">
    <name type="scientific">Paenibacillus brevis</name>
    <dbReference type="NCBI Taxonomy" id="2841508"/>
    <lineage>
        <taxon>Bacteria</taxon>
        <taxon>Bacillati</taxon>
        <taxon>Bacillota</taxon>
        <taxon>Bacilli</taxon>
        <taxon>Bacillales</taxon>
        <taxon>Paenibacillaceae</taxon>
        <taxon>Paenibacillus</taxon>
    </lineage>
</organism>
<reference evidence="3 4" key="1">
    <citation type="submission" date="2021-06" db="EMBL/GenBank/DDBJ databases">
        <authorList>
            <person name="Sun Q."/>
            <person name="Li D."/>
        </authorList>
    </citation>
    <scope>NUCLEOTIDE SEQUENCE [LARGE SCALE GENOMIC DNA]</scope>
    <source>
        <strain evidence="3 4">MSJ-6</strain>
    </source>
</reference>
<keyword evidence="1" id="KW-0732">Signal</keyword>
<dbReference type="InterPro" id="IPR012854">
    <property type="entry name" value="Cu_amine_oxidase-like_N"/>
</dbReference>
<feature type="domain" description="Copper amine oxidase-like N-terminal" evidence="2">
    <location>
        <begin position="40"/>
        <end position="93"/>
    </location>
</feature>
<protein>
    <submittedName>
        <fullName evidence="3">Copper amine oxidase N-terminal domain-containing protein</fullName>
    </submittedName>
</protein>
<name>A0ABS6FUN9_9BACL</name>
<evidence type="ECO:0000313" key="4">
    <source>
        <dbReference type="Proteomes" id="UP000743001"/>
    </source>
</evidence>
<proteinExistence type="predicted"/>
<evidence type="ECO:0000313" key="3">
    <source>
        <dbReference type="EMBL" id="MBU5673829.1"/>
    </source>
</evidence>